<name>A0AA87MQJ6_9LEPT</name>
<dbReference type="AlphaFoldDB" id="A0AA87MQJ6"/>
<organism evidence="1 2">
    <name type="scientific">Leptospira mayottensis 200901122</name>
    <dbReference type="NCBI Taxonomy" id="1193010"/>
    <lineage>
        <taxon>Bacteria</taxon>
        <taxon>Pseudomonadati</taxon>
        <taxon>Spirochaetota</taxon>
        <taxon>Spirochaetia</taxon>
        <taxon>Leptospirales</taxon>
        <taxon>Leptospiraceae</taxon>
        <taxon>Leptospira</taxon>
    </lineage>
</organism>
<accession>A0AA87MQJ6</accession>
<dbReference type="EMBL" id="AKWM02000032">
    <property type="protein sequence ID" value="EKS00524.1"/>
    <property type="molecule type" value="Genomic_DNA"/>
</dbReference>
<comment type="caution">
    <text evidence="1">The sequence shown here is derived from an EMBL/GenBank/DDBJ whole genome shotgun (WGS) entry which is preliminary data.</text>
</comment>
<dbReference type="Proteomes" id="UP000001343">
    <property type="component" value="Unassembled WGS sequence"/>
</dbReference>
<reference evidence="1 2" key="1">
    <citation type="journal article" date="2014" name="Int. J. Syst. Evol. Microbiol.">
        <title>Leptospira mayottensis sp. nov., a pathogenic species of the genus Leptospira isolated from humans.</title>
        <authorList>
            <person name="Bourhy P."/>
            <person name="Collet L."/>
            <person name="Brisse S."/>
            <person name="Picardeau M."/>
        </authorList>
    </citation>
    <scope>NUCLEOTIDE SEQUENCE [LARGE SCALE GENOMIC DNA]</scope>
    <source>
        <strain evidence="1 2">200901122</strain>
    </source>
</reference>
<protein>
    <submittedName>
        <fullName evidence="1">Uncharacterized protein</fullName>
    </submittedName>
</protein>
<evidence type="ECO:0000313" key="1">
    <source>
        <dbReference type="EMBL" id="EKS00524.1"/>
    </source>
</evidence>
<gene>
    <name evidence="1" type="ORF">LEP1GSC125_2730</name>
</gene>
<sequence length="48" mass="5668">MFEFLLQSPSQNLKVNLLQSFISSQVVSTDYEIIYELLNVFFVFKLPH</sequence>
<proteinExistence type="predicted"/>
<evidence type="ECO:0000313" key="2">
    <source>
        <dbReference type="Proteomes" id="UP000001343"/>
    </source>
</evidence>